<name>A0A916TAS5_9ACTN</name>
<gene>
    <name evidence="3" type="ORF">GCM10011489_27470</name>
</gene>
<sequence length="390" mass="41384">MTALAHSVIPGPSADADTLTLIGSLGSTRAMWNPQHRLARHFRLLLVDLPGHGDSPLPKPGSTIADFATSVIALLDELSIDSTHVAGLSIGGAIAQQLAIASPERVNGVVALCTSARFGEPDSWLDRAATVRADGTSAIAGAVVGRWFTPGFIERNPAEVAEYTRMVADTDSEGYARCCEALAQWDSRADLGRIGSPTLVIGGAQDPATPPEHQRLIADRVATSRLAILDDAAHVASVEQAGAVNQLIDDFLRGTDERSAAFDLGMRTRRSVLGDAHVDRSVAGTTAFTEPFQDFITRVAWGDVWNRPGIDHQWRRLLTIAILTAVGNEHELDMHIRAALRAGVQPDLIGEVLLHTAVYAGVPNSNRAFALGKAALADLGIPDTSQADTP</sequence>
<feature type="domain" description="Carboxymuconolactone decarboxylase-like" evidence="2">
    <location>
        <begin position="292"/>
        <end position="372"/>
    </location>
</feature>
<dbReference type="InterPro" id="IPR000073">
    <property type="entry name" value="AB_hydrolase_1"/>
</dbReference>
<dbReference type="SUPFAM" id="SSF53474">
    <property type="entry name" value="alpha/beta-Hydrolases"/>
    <property type="match status" value="1"/>
</dbReference>
<dbReference type="EMBL" id="BMGC01000021">
    <property type="protein sequence ID" value="GGB38307.1"/>
    <property type="molecule type" value="Genomic_DNA"/>
</dbReference>
<dbReference type="InterPro" id="IPR029058">
    <property type="entry name" value="AB_hydrolase_fold"/>
</dbReference>
<keyword evidence="4" id="KW-1185">Reference proteome</keyword>
<protein>
    <submittedName>
        <fullName evidence="3">3-oxoadipate enol-lactonase</fullName>
    </submittedName>
</protein>
<dbReference type="InterPro" id="IPR029032">
    <property type="entry name" value="AhpD-like"/>
</dbReference>
<dbReference type="Pfam" id="PF02627">
    <property type="entry name" value="CMD"/>
    <property type="match status" value="1"/>
</dbReference>
<dbReference type="Pfam" id="PF00561">
    <property type="entry name" value="Abhydrolase_1"/>
    <property type="match status" value="1"/>
</dbReference>
<organism evidence="3 4">
    <name type="scientific">Gordonia jinhuaensis</name>
    <dbReference type="NCBI Taxonomy" id="1517702"/>
    <lineage>
        <taxon>Bacteria</taxon>
        <taxon>Bacillati</taxon>
        <taxon>Actinomycetota</taxon>
        <taxon>Actinomycetes</taxon>
        <taxon>Mycobacteriales</taxon>
        <taxon>Gordoniaceae</taxon>
        <taxon>Gordonia</taxon>
    </lineage>
</organism>
<dbReference type="InterPro" id="IPR026968">
    <property type="entry name" value="PcaD/CatD"/>
</dbReference>
<dbReference type="GO" id="GO:0047570">
    <property type="term" value="F:3-oxoadipate enol-lactonase activity"/>
    <property type="evidence" value="ECO:0007669"/>
    <property type="project" value="InterPro"/>
</dbReference>
<dbReference type="AlphaFoldDB" id="A0A916TAS5"/>
<evidence type="ECO:0000259" key="2">
    <source>
        <dbReference type="Pfam" id="PF02627"/>
    </source>
</evidence>
<reference evidence="3" key="2">
    <citation type="submission" date="2020-09" db="EMBL/GenBank/DDBJ databases">
        <authorList>
            <person name="Sun Q."/>
            <person name="Zhou Y."/>
        </authorList>
    </citation>
    <scope>NUCLEOTIDE SEQUENCE</scope>
    <source>
        <strain evidence="3">CGMCC 1.12827</strain>
    </source>
</reference>
<dbReference type="PANTHER" id="PTHR33570:SF2">
    <property type="entry name" value="CARBOXYMUCONOLACTONE DECARBOXYLASE-LIKE DOMAIN-CONTAINING PROTEIN"/>
    <property type="match status" value="1"/>
</dbReference>
<dbReference type="Proteomes" id="UP000621454">
    <property type="component" value="Unassembled WGS sequence"/>
</dbReference>
<dbReference type="InterPro" id="IPR003779">
    <property type="entry name" value="CMD-like"/>
</dbReference>
<dbReference type="GO" id="GO:0051920">
    <property type="term" value="F:peroxiredoxin activity"/>
    <property type="evidence" value="ECO:0007669"/>
    <property type="project" value="InterPro"/>
</dbReference>
<dbReference type="NCBIfam" id="TIGR02427">
    <property type="entry name" value="protocat_pcaD"/>
    <property type="match status" value="1"/>
</dbReference>
<dbReference type="PANTHER" id="PTHR33570">
    <property type="entry name" value="4-CARBOXYMUCONOLACTONE DECARBOXYLASE FAMILY PROTEIN"/>
    <property type="match status" value="1"/>
</dbReference>
<accession>A0A916TAS5</accession>
<feature type="domain" description="AB hydrolase-1" evidence="1">
    <location>
        <begin position="37"/>
        <end position="239"/>
    </location>
</feature>
<evidence type="ECO:0000313" key="4">
    <source>
        <dbReference type="Proteomes" id="UP000621454"/>
    </source>
</evidence>
<reference evidence="3" key="1">
    <citation type="journal article" date="2014" name="Int. J. Syst. Evol. Microbiol.">
        <title>Complete genome sequence of Corynebacterium casei LMG S-19264T (=DSM 44701T), isolated from a smear-ripened cheese.</title>
        <authorList>
            <consortium name="US DOE Joint Genome Institute (JGI-PGF)"/>
            <person name="Walter F."/>
            <person name="Albersmeier A."/>
            <person name="Kalinowski J."/>
            <person name="Ruckert C."/>
        </authorList>
    </citation>
    <scope>NUCLEOTIDE SEQUENCE</scope>
    <source>
        <strain evidence="3">CGMCC 1.12827</strain>
    </source>
</reference>
<dbReference type="InterPro" id="IPR052512">
    <property type="entry name" value="4CMD/NDH-1_regulator"/>
</dbReference>
<dbReference type="Gene3D" id="1.20.1290.10">
    <property type="entry name" value="AhpD-like"/>
    <property type="match status" value="1"/>
</dbReference>
<comment type="caution">
    <text evidence="3">The sequence shown here is derived from an EMBL/GenBank/DDBJ whole genome shotgun (WGS) entry which is preliminary data.</text>
</comment>
<dbReference type="RefSeq" id="WP_188587155.1">
    <property type="nucleotide sequence ID" value="NZ_BMGC01000021.1"/>
</dbReference>
<evidence type="ECO:0000259" key="1">
    <source>
        <dbReference type="Pfam" id="PF00561"/>
    </source>
</evidence>
<evidence type="ECO:0000313" key="3">
    <source>
        <dbReference type="EMBL" id="GGB38307.1"/>
    </source>
</evidence>
<dbReference type="SUPFAM" id="SSF69118">
    <property type="entry name" value="AhpD-like"/>
    <property type="match status" value="1"/>
</dbReference>
<dbReference type="GO" id="GO:0042952">
    <property type="term" value="P:beta-ketoadipate pathway"/>
    <property type="evidence" value="ECO:0007669"/>
    <property type="project" value="InterPro"/>
</dbReference>
<proteinExistence type="predicted"/>
<dbReference type="Gene3D" id="3.40.50.1820">
    <property type="entry name" value="alpha/beta hydrolase"/>
    <property type="match status" value="1"/>
</dbReference>
<dbReference type="PRINTS" id="PR00111">
    <property type="entry name" value="ABHYDROLASE"/>
</dbReference>
<dbReference type="NCBIfam" id="TIGR02425">
    <property type="entry name" value="decarb_PcaC"/>
    <property type="match status" value="1"/>
</dbReference>
<dbReference type="InterPro" id="IPR012788">
    <property type="entry name" value="Decarb_PcaC"/>
</dbReference>